<feature type="signal peptide" evidence="1">
    <location>
        <begin position="1"/>
        <end position="27"/>
    </location>
</feature>
<dbReference type="PATRIC" id="fig|1280953.3.peg.170"/>
<accession>A0A059GC79</accession>
<keyword evidence="1" id="KW-0732">Signal</keyword>
<dbReference type="AlphaFoldDB" id="A0A059GC79"/>
<proteinExistence type="predicted"/>
<reference evidence="2 3" key="1">
    <citation type="journal article" date="2014" name="Antonie Van Leeuwenhoek">
        <title>Hyphomonas beringensis sp. nov. and Hyphomonas chukchiensis sp. nov., isolated from surface seawater of the Bering Sea and Chukchi Sea.</title>
        <authorList>
            <person name="Li C."/>
            <person name="Lai Q."/>
            <person name="Li G."/>
            <person name="Dong C."/>
            <person name="Wang J."/>
            <person name="Liao Y."/>
            <person name="Shao Z."/>
        </authorList>
    </citation>
    <scope>NUCLEOTIDE SEQUENCE [LARGE SCALE GENOMIC DNA]</scope>
    <source>
        <strain evidence="2 3">SCH89</strain>
    </source>
</reference>
<evidence type="ECO:0000313" key="3">
    <source>
        <dbReference type="Proteomes" id="UP000024942"/>
    </source>
</evidence>
<sequence>MIMNWNTFGRGMAVSAIALSVAGIASAQVTTSSMRGQVTNAEGAAVPNATGRHHTHAFGYDVRRCYQRER</sequence>
<dbReference type="Proteomes" id="UP000024942">
    <property type="component" value="Unassembled WGS sequence"/>
</dbReference>
<gene>
    <name evidence="2" type="ORF">HOC_00865</name>
</gene>
<comment type="caution">
    <text evidence="2">The sequence shown here is derived from an EMBL/GenBank/DDBJ whole genome shotgun (WGS) entry which is preliminary data.</text>
</comment>
<dbReference type="EMBL" id="ARYL01000001">
    <property type="protein sequence ID" value="KDA04392.1"/>
    <property type="molecule type" value="Genomic_DNA"/>
</dbReference>
<protein>
    <recommendedName>
        <fullName evidence="4">YHYH domain-containing protein</fullName>
    </recommendedName>
</protein>
<evidence type="ECO:0008006" key="4">
    <source>
        <dbReference type="Google" id="ProtNLM"/>
    </source>
</evidence>
<feature type="chain" id="PRO_5001578705" description="YHYH domain-containing protein" evidence="1">
    <location>
        <begin position="28"/>
        <end position="70"/>
    </location>
</feature>
<keyword evidence="3" id="KW-1185">Reference proteome</keyword>
<name>A0A059GC79_9PROT</name>
<evidence type="ECO:0000313" key="2">
    <source>
        <dbReference type="EMBL" id="KDA04392.1"/>
    </source>
</evidence>
<organism evidence="2 3">
    <name type="scientific">Hyphomonas oceanitis SCH89</name>
    <dbReference type="NCBI Taxonomy" id="1280953"/>
    <lineage>
        <taxon>Bacteria</taxon>
        <taxon>Pseudomonadati</taxon>
        <taxon>Pseudomonadota</taxon>
        <taxon>Alphaproteobacteria</taxon>
        <taxon>Hyphomonadales</taxon>
        <taxon>Hyphomonadaceae</taxon>
        <taxon>Hyphomonas</taxon>
    </lineage>
</organism>
<dbReference type="STRING" id="1280953.HOC_00865"/>
<evidence type="ECO:0000256" key="1">
    <source>
        <dbReference type="SAM" id="SignalP"/>
    </source>
</evidence>